<accession>A0AAV5JYC3</accession>
<dbReference type="Pfam" id="PF03372">
    <property type="entry name" value="Exo_endo_phos"/>
    <property type="match status" value="1"/>
</dbReference>
<dbReference type="SUPFAM" id="SSF53098">
    <property type="entry name" value="Ribonuclease H-like"/>
    <property type="match status" value="1"/>
</dbReference>
<keyword evidence="1" id="KW-0862">Zinc</keyword>
<dbReference type="InterPro" id="IPR044730">
    <property type="entry name" value="RNase_H-like_dom_plant"/>
</dbReference>
<dbReference type="InterPro" id="IPR002156">
    <property type="entry name" value="RNaseH_domain"/>
</dbReference>
<keyword evidence="1" id="KW-0863">Zinc-finger</keyword>
<dbReference type="EMBL" id="BPVZ01000044">
    <property type="protein sequence ID" value="GKV15705.1"/>
    <property type="molecule type" value="Genomic_DNA"/>
</dbReference>
<gene>
    <name evidence="4" type="ORF">SLEP1_g26468</name>
</gene>
<dbReference type="Proteomes" id="UP001054252">
    <property type="component" value="Unassembled WGS sequence"/>
</dbReference>
<dbReference type="GO" id="GO:0008270">
    <property type="term" value="F:zinc ion binding"/>
    <property type="evidence" value="ECO:0007669"/>
    <property type="project" value="UniProtKB-KW"/>
</dbReference>
<dbReference type="PANTHER" id="PTHR47074">
    <property type="entry name" value="BNAC02G40300D PROTEIN"/>
    <property type="match status" value="1"/>
</dbReference>
<dbReference type="Pfam" id="PF14111">
    <property type="entry name" value="DUF4283"/>
    <property type="match status" value="1"/>
</dbReference>
<evidence type="ECO:0000313" key="5">
    <source>
        <dbReference type="Proteomes" id="UP001054252"/>
    </source>
</evidence>
<dbReference type="InterPro" id="IPR052929">
    <property type="entry name" value="RNase_H-like_EbsB-rel"/>
</dbReference>
<protein>
    <recommendedName>
        <fullName evidence="3">CCHC-type domain-containing protein</fullName>
    </recommendedName>
</protein>
<feature type="compositionally biased region" description="Basic and acidic residues" evidence="2">
    <location>
        <begin position="277"/>
        <end position="289"/>
    </location>
</feature>
<name>A0AAV5JYC3_9ROSI</name>
<dbReference type="PANTHER" id="PTHR47074:SF11">
    <property type="entry name" value="REVERSE TRANSCRIPTASE-LIKE PROTEIN"/>
    <property type="match status" value="1"/>
</dbReference>
<dbReference type="InterPro" id="IPR025558">
    <property type="entry name" value="DUF4283"/>
</dbReference>
<dbReference type="InterPro" id="IPR026960">
    <property type="entry name" value="RVT-Znf"/>
</dbReference>
<dbReference type="Pfam" id="PF13966">
    <property type="entry name" value="zf-RVT"/>
    <property type="match status" value="1"/>
</dbReference>
<dbReference type="Gene3D" id="3.60.10.10">
    <property type="entry name" value="Endonuclease/exonuclease/phosphatase"/>
    <property type="match status" value="1"/>
</dbReference>
<sequence length="1332" mass="151458">MLNDQPLNSGGNNTVPDPPVLCLTTKTEDQDELHRFSFAGHLLADEDHIKSGLVYSILKSAWRLSGGLEVHEQSKNTFIFILSDGKEKDRIFRESPWFVKGSHIILKDWPDSQRFDEISFSHSAFWVQVHGLPKGCMTLENIQIIGSLFPRLISWDKSVMGGVKSFLRLQVELDVHIPLLSGFQFRTQEDEVCSAEFKYEKLVDFCYRCGMLGHTKKTCTDFRWTDDDGNPTTQSHPQYGPHMRAPAYSPRKHFGSIHEAKHNLWVNAEALAMRPQPGERKDSREEAAVEGRVNQYPPQKPPTALMEGDLSHRGIITLPAGRLGSSSASIVTPMQHTPPLNAMETSEQDFLSAQPLDTSSTLNQLSGLQLPIATIQTEPEMPCQDFEMGLLLSEQIETHLSLGKLTNRGTKRKTDFSPLEQIFERTCIRDTEASGLQCSPRQLQQALAQDRPEFHVQDQLGFFSDVDETITVRKVRRRLQQKALARQVRFQPDARSLLFQDFHPTQLSFNDPPFIPVAPLVNTLPDPQGYSGGLALWWTNEVHISIFFSDKNLIDGSCSDADYNITWHFSFIYGEPNTQLRRTMWSRVMNVRRPPEIPWLVMGDLNLVGDSFDKKGKRPPLVTDRRLLEEFTSSGLLGEIAYKGAKYTWSRGAIFERLDRALINDRWGQLYPNAQLFHCTRIGSDHCPLLLCLKAIPVLSRRQFRYELTWQQHKDYEGVVSQGWATDRSGSPLYCMASKISHCRKHLLSWKKHTGSKQPAPIGCSLAIGIPRRTIRDNILIAHEAFHGLHLKKSATSAKKISGYKIRRRSPTISHLPFADDSLIFCRATMEEAWRLLQNPNAVWVRVLKSLYFPNSSFLTAKKGSHPSWAWSSILKGRDIVQIGMRWNVGIGQNILIYQDSWVPTLPGFKVNSPSETHSVFSYVCELLDHKREWDIAKLNASFSNQVSREILKIPTGACGDSLVWHHDKYGNFSVKSAYLLAYNAAPELGMLSTNRSLNTVKWKHLWKLKVPSKVRIFLWRAILNSLPSLDNLAKRGITQETTCSNCHMADETLMHLLFYCPHVEPIRFGSALGLNPRQLRVSCFSEWWKYITGTAKQMGLPCLVEQCAIICWHIWKARNEQFFEHVVLNPHQILARISAMTQECSSLLHTKLLATPSRSREQGKQQQTSWVKPPMGFLKVNADASYSSQTSSAAFAMVARNFKGEICFGNSWLSVALSPLMAEAAALYKAVQYVESLGTYNVFFESDNQALIAHLLQPDKPIPWEIRSLILSIRQIAHRHQDFWFSYVPRRGNKVADWVAKQSLKGQYPFFWAHRPPNVMLSSLLQDGLCK</sequence>
<dbReference type="GO" id="GO:0004523">
    <property type="term" value="F:RNA-DNA hybrid ribonuclease activity"/>
    <property type="evidence" value="ECO:0007669"/>
    <property type="project" value="InterPro"/>
</dbReference>
<dbReference type="Pfam" id="PF13456">
    <property type="entry name" value="RVT_3"/>
    <property type="match status" value="1"/>
</dbReference>
<dbReference type="Gene3D" id="3.30.420.10">
    <property type="entry name" value="Ribonuclease H-like superfamily/Ribonuclease H"/>
    <property type="match status" value="1"/>
</dbReference>
<feature type="domain" description="CCHC-type" evidence="3">
    <location>
        <begin position="206"/>
        <end position="221"/>
    </location>
</feature>
<organism evidence="4 5">
    <name type="scientific">Rubroshorea leprosula</name>
    <dbReference type="NCBI Taxonomy" id="152421"/>
    <lineage>
        <taxon>Eukaryota</taxon>
        <taxon>Viridiplantae</taxon>
        <taxon>Streptophyta</taxon>
        <taxon>Embryophyta</taxon>
        <taxon>Tracheophyta</taxon>
        <taxon>Spermatophyta</taxon>
        <taxon>Magnoliopsida</taxon>
        <taxon>eudicotyledons</taxon>
        <taxon>Gunneridae</taxon>
        <taxon>Pentapetalae</taxon>
        <taxon>rosids</taxon>
        <taxon>malvids</taxon>
        <taxon>Malvales</taxon>
        <taxon>Dipterocarpaceae</taxon>
        <taxon>Rubroshorea</taxon>
    </lineage>
</organism>
<dbReference type="InterPro" id="IPR036691">
    <property type="entry name" value="Endo/exonu/phosph_ase_sf"/>
</dbReference>
<evidence type="ECO:0000259" key="3">
    <source>
        <dbReference type="PROSITE" id="PS50158"/>
    </source>
</evidence>
<dbReference type="Pfam" id="PF14392">
    <property type="entry name" value="zf-CCHC_4"/>
    <property type="match status" value="1"/>
</dbReference>
<reference evidence="4 5" key="1">
    <citation type="journal article" date="2021" name="Commun. Biol.">
        <title>The genome of Shorea leprosula (Dipterocarpaceae) highlights the ecological relevance of drought in aseasonal tropical rainforests.</title>
        <authorList>
            <person name="Ng K.K.S."/>
            <person name="Kobayashi M.J."/>
            <person name="Fawcett J.A."/>
            <person name="Hatakeyama M."/>
            <person name="Paape T."/>
            <person name="Ng C.H."/>
            <person name="Ang C.C."/>
            <person name="Tnah L.H."/>
            <person name="Lee C.T."/>
            <person name="Nishiyama T."/>
            <person name="Sese J."/>
            <person name="O'Brien M.J."/>
            <person name="Copetti D."/>
            <person name="Mohd Noor M.I."/>
            <person name="Ong R.C."/>
            <person name="Putra M."/>
            <person name="Sireger I.Z."/>
            <person name="Indrioko S."/>
            <person name="Kosugi Y."/>
            <person name="Izuno A."/>
            <person name="Isagi Y."/>
            <person name="Lee S.L."/>
            <person name="Shimizu K.K."/>
        </authorList>
    </citation>
    <scope>NUCLEOTIDE SEQUENCE [LARGE SCALE GENOMIC DNA]</scope>
    <source>
        <strain evidence="4">214</strain>
    </source>
</reference>
<dbReference type="InterPro" id="IPR025836">
    <property type="entry name" value="Zn_knuckle_CX2CX4HX4C"/>
</dbReference>
<dbReference type="PROSITE" id="PS50158">
    <property type="entry name" value="ZF_CCHC"/>
    <property type="match status" value="1"/>
</dbReference>
<evidence type="ECO:0000256" key="2">
    <source>
        <dbReference type="SAM" id="MobiDB-lite"/>
    </source>
</evidence>
<keyword evidence="1" id="KW-0479">Metal-binding</keyword>
<dbReference type="SUPFAM" id="SSF56219">
    <property type="entry name" value="DNase I-like"/>
    <property type="match status" value="1"/>
</dbReference>
<dbReference type="InterPro" id="IPR036397">
    <property type="entry name" value="RNaseH_sf"/>
</dbReference>
<feature type="region of interest" description="Disordered" evidence="2">
    <location>
        <begin position="274"/>
        <end position="302"/>
    </location>
</feature>
<dbReference type="CDD" id="cd06222">
    <property type="entry name" value="RNase_H_like"/>
    <property type="match status" value="1"/>
</dbReference>
<dbReference type="InterPro" id="IPR012337">
    <property type="entry name" value="RNaseH-like_sf"/>
</dbReference>
<dbReference type="InterPro" id="IPR001878">
    <property type="entry name" value="Znf_CCHC"/>
</dbReference>
<comment type="caution">
    <text evidence="4">The sequence shown here is derived from an EMBL/GenBank/DDBJ whole genome shotgun (WGS) entry which is preliminary data.</text>
</comment>
<dbReference type="InterPro" id="IPR005135">
    <property type="entry name" value="Endo/exonuclease/phosphatase"/>
</dbReference>
<keyword evidence="5" id="KW-1185">Reference proteome</keyword>
<evidence type="ECO:0000256" key="1">
    <source>
        <dbReference type="PROSITE-ProRule" id="PRU00047"/>
    </source>
</evidence>
<proteinExistence type="predicted"/>
<evidence type="ECO:0000313" key="4">
    <source>
        <dbReference type="EMBL" id="GKV15705.1"/>
    </source>
</evidence>
<dbReference type="GO" id="GO:0003676">
    <property type="term" value="F:nucleic acid binding"/>
    <property type="evidence" value="ECO:0007669"/>
    <property type="project" value="InterPro"/>
</dbReference>